<feature type="region of interest" description="Disordered" evidence="1">
    <location>
        <begin position="1"/>
        <end position="29"/>
    </location>
</feature>
<evidence type="ECO:0000313" key="3">
    <source>
        <dbReference type="Proteomes" id="UP000324767"/>
    </source>
</evidence>
<feature type="region of interest" description="Disordered" evidence="1">
    <location>
        <begin position="44"/>
        <end position="64"/>
    </location>
</feature>
<feature type="compositionally biased region" description="Basic and acidic residues" evidence="1">
    <location>
        <begin position="44"/>
        <end position="57"/>
    </location>
</feature>
<protein>
    <submittedName>
        <fullName evidence="2">Uncharacterized protein</fullName>
    </submittedName>
</protein>
<evidence type="ECO:0000256" key="1">
    <source>
        <dbReference type="SAM" id="MobiDB-lite"/>
    </source>
</evidence>
<dbReference type="AlphaFoldDB" id="A0A5M8PJ04"/>
<evidence type="ECO:0000313" key="2">
    <source>
        <dbReference type="EMBL" id="KAA6408592.1"/>
    </source>
</evidence>
<proteinExistence type="predicted"/>
<sequence length="141" mass="16850">MDSTKKEVEDSTPLLQNLVHPVSADAPGKRRGWANLQWVRKRQEYQTSEKEKCNSKQERRKRRNWDGLQYVRKSSREKEHEVVEHEIDGLAYRDSHSIQPPRYIRSSPERNRTNRRAVEVPKWEYRELVLPERPDGRIDCG</sequence>
<name>A0A5M8PJ04_9LECA</name>
<dbReference type="Proteomes" id="UP000324767">
    <property type="component" value="Unassembled WGS sequence"/>
</dbReference>
<accession>A0A5M8PJ04</accession>
<organism evidence="2 3">
    <name type="scientific">Lasallia pustulata</name>
    <dbReference type="NCBI Taxonomy" id="136370"/>
    <lineage>
        <taxon>Eukaryota</taxon>
        <taxon>Fungi</taxon>
        <taxon>Dikarya</taxon>
        <taxon>Ascomycota</taxon>
        <taxon>Pezizomycotina</taxon>
        <taxon>Lecanoromycetes</taxon>
        <taxon>OSLEUM clade</taxon>
        <taxon>Umbilicariomycetidae</taxon>
        <taxon>Umbilicariales</taxon>
        <taxon>Umbilicariaceae</taxon>
        <taxon>Lasallia</taxon>
    </lineage>
</organism>
<dbReference type="EMBL" id="VXIT01000013">
    <property type="protein sequence ID" value="KAA6408592.1"/>
    <property type="molecule type" value="Genomic_DNA"/>
</dbReference>
<reference evidence="2 3" key="1">
    <citation type="submission" date="2019-09" db="EMBL/GenBank/DDBJ databases">
        <title>The hologenome of the rock-dwelling lichen Lasallia pustulata.</title>
        <authorList>
            <person name="Greshake Tzovaras B."/>
            <person name="Segers F."/>
            <person name="Bicker A."/>
            <person name="Dal Grande F."/>
            <person name="Otte J."/>
            <person name="Hankeln T."/>
            <person name="Schmitt I."/>
            <person name="Ebersberger I."/>
        </authorList>
    </citation>
    <scope>NUCLEOTIDE SEQUENCE [LARGE SCALE GENOMIC DNA]</scope>
    <source>
        <strain evidence="2">A1-1</strain>
    </source>
</reference>
<gene>
    <name evidence="2" type="ORF">FRX48_07674</name>
</gene>
<comment type="caution">
    <text evidence="2">The sequence shown here is derived from an EMBL/GenBank/DDBJ whole genome shotgun (WGS) entry which is preliminary data.</text>
</comment>